<dbReference type="AlphaFoldDB" id="A0A1J8P005"/>
<organism evidence="2 3">
    <name type="scientific">Bathymodiolus thermophilus thioautotrophic gill symbiont</name>
    <dbReference type="NCBI Taxonomy" id="2360"/>
    <lineage>
        <taxon>Bacteria</taxon>
        <taxon>Pseudomonadati</taxon>
        <taxon>Pseudomonadota</taxon>
        <taxon>Gammaproteobacteria</taxon>
        <taxon>sulfur-oxidizing symbionts</taxon>
    </lineage>
</organism>
<keyword evidence="1" id="KW-0812">Transmembrane</keyword>
<keyword evidence="1" id="KW-0472">Membrane</keyword>
<dbReference type="Proteomes" id="UP000182798">
    <property type="component" value="Unassembled WGS sequence"/>
</dbReference>
<sequence>MKTIQFVKWVLIIIGAIATYYMLSLQIQYGVTSKVISEMISPKLHPDAMKKVYMPMTNKLLDT</sequence>
<proteinExistence type="predicted"/>
<name>A0A1J8P005_9GAMM</name>
<evidence type="ECO:0000313" key="3">
    <source>
        <dbReference type="Proteomes" id="UP000182798"/>
    </source>
</evidence>
<feature type="non-terminal residue" evidence="2">
    <location>
        <position position="63"/>
    </location>
</feature>
<evidence type="ECO:0000256" key="1">
    <source>
        <dbReference type="SAM" id="Phobius"/>
    </source>
</evidence>
<evidence type="ECO:0000313" key="2">
    <source>
        <dbReference type="EMBL" id="OJA02950.1"/>
    </source>
</evidence>
<comment type="caution">
    <text evidence="2">The sequence shown here is derived from an EMBL/GenBank/DDBJ whole genome shotgun (WGS) entry which is preliminary data.</text>
</comment>
<accession>A0A1J8P005</accession>
<feature type="transmembrane region" description="Helical" evidence="1">
    <location>
        <begin position="6"/>
        <end position="23"/>
    </location>
</feature>
<gene>
    <name evidence="2" type="ORF">BGC33_00925</name>
</gene>
<keyword evidence="1" id="KW-1133">Transmembrane helix</keyword>
<dbReference type="EMBL" id="MIQH01001274">
    <property type="protein sequence ID" value="OJA02950.1"/>
    <property type="molecule type" value="Genomic_DNA"/>
</dbReference>
<protein>
    <submittedName>
        <fullName evidence="2">Uncharacterized protein</fullName>
    </submittedName>
</protein>
<reference evidence="3" key="1">
    <citation type="submission" date="2016-09" db="EMBL/GenBank/DDBJ databases">
        <title>Genome Sequence of Bathymodiolus thermophilus sulfur-oxidizing gill endosymbiont.</title>
        <authorList>
            <person name="Ponnudurai R."/>
            <person name="Kleiner M."/>
            <person name="Sayavedra L."/>
            <person name="Thuermer A."/>
            <person name="Felbeck H."/>
            <person name="Schlueter R."/>
            <person name="Schweder T."/>
            <person name="Markert S."/>
        </authorList>
    </citation>
    <scope>NUCLEOTIDE SEQUENCE [LARGE SCALE GENOMIC DNA]</scope>
    <source>
        <strain evidence="3">BAT/CrabSpa'14</strain>
    </source>
</reference>